<dbReference type="EMBL" id="BKZQ01000043">
    <property type="protein sequence ID" value="GER71307.1"/>
    <property type="molecule type" value="Genomic_DNA"/>
</dbReference>
<accession>A0A5J4JLP8</accession>
<dbReference type="AlphaFoldDB" id="A0A5J4JLP8"/>
<name>A0A5J4JLP8_9BACI</name>
<organism evidence="1 2">
    <name type="scientific">Weizmannia acidilactici</name>
    <dbReference type="NCBI Taxonomy" id="2607726"/>
    <lineage>
        <taxon>Bacteria</taxon>
        <taxon>Bacillati</taxon>
        <taxon>Bacillota</taxon>
        <taxon>Bacilli</taxon>
        <taxon>Bacillales</taxon>
        <taxon>Bacillaceae</taxon>
        <taxon>Heyndrickxia</taxon>
    </lineage>
</organism>
<dbReference type="RefSeq" id="WP_151706122.1">
    <property type="nucleotide sequence ID" value="NZ_BKZQ01000043.1"/>
</dbReference>
<comment type="caution">
    <text evidence="1">The sequence shown here is derived from an EMBL/GenBank/DDBJ whole genome shotgun (WGS) entry which is preliminary data.</text>
</comment>
<evidence type="ECO:0000313" key="2">
    <source>
        <dbReference type="Proteomes" id="UP000391919"/>
    </source>
</evidence>
<dbReference type="Proteomes" id="UP000391919">
    <property type="component" value="Unassembled WGS sequence"/>
</dbReference>
<proteinExistence type="predicted"/>
<evidence type="ECO:0000313" key="1">
    <source>
        <dbReference type="EMBL" id="GER71307.1"/>
    </source>
</evidence>
<protein>
    <submittedName>
        <fullName evidence="1">Uncharacterized protein</fullName>
    </submittedName>
</protein>
<sequence>MLELPAPAGYTVEQLANMTITQIGGRYNASSNIILGYRLVYARPVLRHEQRGRAEMKATEWAATEAQMLERKG</sequence>
<keyword evidence="2" id="KW-1185">Reference proteome</keyword>
<reference evidence="1 2" key="1">
    <citation type="submission" date="2019-09" db="EMBL/GenBank/DDBJ databases">
        <title>Draft genome sequence of Bacillus sp. JC-7.</title>
        <authorList>
            <person name="Tanaka N."/>
            <person name="Shiwa Y."/>
            <person name="Fujita N."/>
            <person name="Tanasupawat S."/>
        </authorList>
    </citation>
    <scope>NUCLEOTIDE SEQUENCE [LARGE SCALE GENOMIC DNA]</scope>
    <source>
        <strain evidence="1 2">JC-7</strain>
    </source>
</reference>
<gene>
    <name evidence="1" type="ORF">BpJC7_26100</name>
</gene>